<organism evidence="7 8">
    <name type="scientific">Hortaea werneckii</name>
    <name type="common">Black yeast</name>
    <name type="synonym">Cladosporium werneckii</name>
    <dbReference type="NCBI Taxonomy" id="91943"/>
    <lineage>
        <taxon>Eukaryota</taxon>
        <taxon>Fungi</taxon>
        <taxon>Dikarya</taxon>
        <taxon>Ascomycota</taxon>
        <taxon>Pezizomycotina</taxon>
        <taxon>Dothideomycetes</taxon>
        <taxon>Dothideomycetidae</taxon>
        <taxon>Mycosphaerellales</taxon>
        <taxon>Teratosphaeriaceae</taxon>
        <taxon>Hortaea</taxon>
    </lineage>
</organism>
<feature type="region of interest" description="Disordered" evidence="4">
    <location>
        <begin position="863"/>
        <end position="939"/>
    </location>
</feature>
<dbReference type="InterPro" id="IPR006330">
    <property type="entry name" value="Ado/ade_deaminase"/>
</dbReference>
<evidence type="ECO:0000256" key="5">
    <source>
        <dbReference type="SAM" id="Phobius"/>
    </source>
</evidence>
<dbReference type="Gene3D" id="3.20.20.140">
    <property type="entry name" value="Metal-dependent hydrolases"/>
    <property type="match status" value="1"/>
</dbReference>
<evidence type="ECO:0000313" key="8">
    <source>
        <dbReference type="Proteomes" id="UP000280598"/>
    </source>
</evidence>
<feature type="domain" description="Adenosine deaminase" evidence="6">
    <location>
        <begin position="268"/>
        <end position="555"/>
    </location>
</feature>
<feature type="compositionally biased region" description="Polar residues" evidence="4">
    <location>
        <begin position="863"/>
        <end position="874"/>
    </location>
</feature>
<dbReference type="GO" id="GO:0004000">
    <property type="term" value="F:adenosine deaminase activity"/>
    <property type="evidence" value="ECO:0007669"/>
    <property type="project" value="TreeGrafter"/>
</dbReference>
<evidence type="ECO:0000259" key="6">
    <source>
        <dbReference type="Pfam" id="PF00962"/>
    </source>
</evidence>
<keyword evidence="5" id="KW-0812">Transmembrane</keyword>
<dbReference type="GO" id="GO:0046872">
    <property type="term" value="F:metal ion binding"/>
    <property type="evidence" value="ECO:0007669"/>
    <property type="project" value="UniProtKB-KW"/>
</dbReference>
<evidence type="ECO:0000256" key="1">
    <source>
        <dbReference type="ARBA" id="ARBA00001947"/>
    </source>
</evidence>
<dbReference type="InterPro" id="IPR032466">
    <property type="entry name" value="Metal_Hydrolase"/>
</dbReference>
<feature type="compositionally biased region" description="Polar residues" evidence="4">
    <location>
        <begin position="765"/>
        <end position="777"/>
    </location>
</feature>
<evidence type="ECO:0000256" key="4">
    <source>
        <dbReference type="SAM" id="MobiDB-lite"/>
    </source>
</evidence>
<dbReference type="SUPFAM" id="SSF51556">
    <property type="entry name" value="Metallo-dependent hydrolases"/>
    <property type="match status" value="1"/>
</dbReference>
<feature type="compositionally biased region" description="Basic and acidic residues" evidence="4">
    <location>
        <begin position="900"/>
        <end position="912"/>
    </location>
</feature>
<reference evidence="7 8" key="1">
    <citation type="journal article" date="2018" name="BMC Genomics">
        <title>Genomic evidence for intraspecific hybridization in a clonal and extremely halotolerant yeast.</title>
        <authorList>
            <person name="Gostincar C."/>
            <person name="Stajich J.E."/>
            <person name="Zupancic J."/>
            <person name="Zalar P."/>
            <person name="Gunde-Cimerman N."/>
        </authorList>
    </citation>
    <scope>NUCLEOTIDE SEQUENCE [LARGE SCALE GENOMIC DNA]</scope>
    <source>
        <strain evidence="7 8">EXF-562</strain>
    </source>
</reference>
<evidence type="ECO:0000313" key="7">
    <source>
        <dbReference type="EMBL" id="RMZ02872.1"/>
    </source>
</evidence>
<keyword evidence="3" id="KW-0378">Hydrolase</keyword>
<keyword evidence="5" id="KW-0472">Membrane</keyword>
<dbReference type="InterPro" id="IPR001365">
    <property type="entry name" value="A_deaminase_dom"/>
</dbReference>
<proteinExistence type="predicted"/>
<dbReference type="Proteomes" id="UP000280598">
    <property type="component" value="Unassembled WGS sequence"/>
</dbReference>
<dbReference type="AlphaFoldDB" id="A0A3M7GQB3"/>
<dbReference type="PANTHER" id="PTHR11409">
    <property type="entry name" value="ADENOSINE DEAMINASE"/>
    <property type="match status" value="1"/>
</dbReference>
<dbReference type="PANTHER" id="PTHR11409:SF37">
    <property type="entry name" value="ADENOSINE DEAMINASE DOMAIN-CONTAINING PROTEIN"/>
    <property type="match status" value="1"/>
</dbReference>
<keyword evidence="2" id="KW-0479">Metal-binding</keyword>
<dbReference type="GO" id="GO:0006154">
    <property type="term" value="P:adenosine catabolic process"/>
    <property type="evidence" value="ECO:0007669"/>
    <property type="project" value="TreeGrafter"/>
</dbReference>
<dbReference type="Pfam" id="PF00962">
    <property type="entry name" value="A_deaminase"/>
    <property type="match status" value="1"/>
</dbReference>
<gene>
    <name evidence="7" type="ORF">D0860_07031</name>
</gene>
<feature type="transmembrane region" description="Helical" evidence="5">
    <location>
        <begin position="674"/>
        <end position="695"/>
    </location>
</feature>
<protein>
    <recommendedName>
        <fullName evidence="6">Adenosine deaminase domain-containing protein</fullName>
    </recommendedName>
</protein>
<dbReference type="GO" id="GO:0046103">
    <property type="term" value="P:inosine biosynthetic process"/>
    <property type="evidence" value="ECO:0007669"/>
    <property type="project" value="TreeGrafter"/>
</dbReference>
<feature type="region of interest" description="Disordered" evidence="4">
    <location>
        <begin position="741"/>
        <end position="784"/>
    </location>
</feature>
<comment type="cofactor">
    <cofactor evidence="1">
        <name>Zn(2+)</name>
        <dbReference type="ChEBI" id="CHEBI:29105"/>
    </cofactor>
</comment>
<dbReference type="EMBL" id="QWIS01000177">
    <property type="protein sequence ID" value="RMZ02872.1"/>
    <property type="molecule type" value="Genomic_DNA"/>
</dbReference>
<evidence type="ECO:0000256" key="2">
    <source>
        <dbReference type="ARBA" id="ARBA00022723"/>
    </source>
</evidence>
<feature type="region of interest" description="Disordered" evidence="4">
    <location>
        <begin position="714"/>
        <end position="733"/>
    </location>
</feature>
<comment type="caution">
    <text evidence="7">The sequence shown here is derived from an EMBL/GenBank/DDBJ whole genome shotgun (WGS) entry which is preliminary data.</text>
</comment>
<name>A0A3M7GQB3_HORWE</name>
<sequence>MSSPRTAETCLAQNVRAAEESMEYRTRRKDLLIVERNQVWDLKARLEASEVEVQAAGIVFKIREHERRDLELYGNLPSEAVPGPEVRDMGGQFLPNKSRIERSRVFDISRHMPKGCHLHIHFNTELPPELLLPHARRLKDTMFVRTTRPLLAKEDFEKAEVVFNVMPKTTVAADIFSIEYNPDVKAENANPWMRWTDFRSSFPHDLVYEERPEGFDDAECWAREKMALTAERVYSDKQTTNGIWACFNQGTRAFKGLMNYESVYRWYIGEAINSMIRDKVMYAELRPMLMDKTIPSDDGLRQLDHSAQMSIICEEVKSKTKELEARGELAKFPFGLKIIYCTPRSIPKTRMQTELLDCIKLKQEFPDLICGFDLVGAEDRPNHIGFYCDLLVAFQKTCKDLGISIPFMFHAGETLLDTGGSSNPENSNLYDSLLLHCKRIGHGYSLLKHPLLIEKYKQQNICLELCPISNELLHLCGNIRQHPFPQLLAAGLHCTLNADNPSLFRGATKDSLSLSSEFYQVMVGDTRMSVHGWKQLAQWSIQHSCLSEEEAQALRLERMAADGMQTRSLQVTVTTGDADEASLFIPQPTTCQTSPCSTRIDTLTTRILPATTSTGVSVQSSSKPGVDTSELTTPAISEAVPSTHPITVTSSSTGPTAANGGNVDMMHRGINGSVIVAIVLAAVAACAIISAGLWYTRYRWMALLPIKRHANMNSSSNYDSQEDTEGGNIDAASTQALPDMGSARACHGSRMSTASPEPTKDDDGNSLSIGQASSSRCTPIGLDNNRKSIHLKDMRVVSASTLPPLQFDNFEESAFDGHLLPSSPRLSCLKLPQISVSAAIDDSLPPQDGSRLTVTLVTPASDTESAAYTPSVSSKGDEPTASVGPRRTSAPLPVISQEYSAKRLGNDSDIHRSASVGREPSSAYLGLEGASAGKGQSKE</sequence>
<evidence type="ECO:0000256" key="3">
    <source>
        <dbReference type="ARBA" id="ARBA00022801"/>
    </source>
</evidence>
<accession>A0A3M7GQB3</accession>
<keyword evidence="5" id="KW-1133">Transmembrane helix</keyword>